<feature type="region of interest" description="Disordered" evidence="1">
    <location>
        <begin position="1"/>
        <end position="40"/>
    </location>
</feature>
<evidence type="ECO:0000256" key="1">
    <source>
        <dbReference type="SAM" id="MobiDB-lite"/>
    </source>
</evidence>
<accession>A0A6D2IFH4</accession>
<evidence type="ECO:0000313" key="4">
    <source>
        <dbReference type="Proteomes" id="UP000467841"/>
    </source>
</evidence>
<feature type="region of interest" description="Disordered" evidence="1">
    <location>
        <begin position="85"/>
        <end position="109"/>
    </location>
</feature>
<proteinExistence type="predicted"/>
<evidence type="ECO:0000313" key="3">
    <source>
        <dbReference type="EMBL" id="CAA7053175.1"/>
    </source>
</evidence>
<name>A0A6D2IFH4_9BRAS</name>
<evidence type="ECO:0000313" key="2">
    <source>
        <dbReference type="EMBL" id="CAA7023963.1"/>
    </source>
</evidence>
<dbReference type="Proteomes" id="UP000467841">
    <property type="component" value="Unassembled WGS sequence"/>
</dbReference>
<dbReference type="EMBL" id="CACVBM020001525">
    <property type="protein sequence ID" value="CAA7053175.1"/>
    <property type="molecule type" value="Genomic_DNA"/>
</dbReference>
<sequence length="166" mass="18672">MRSQNRKRKYDGDTQGEPNHQAKRRENRGALTNTPRHIAQECPSKNRYRQPVPPHIVCHSCGEKGYYSNFCLKLQLNQIIAFEEPPPRPEAEAPARPAIKAPTPSPRRLKKTTFGTFEMINKTAGRTVGQSGPDDGVRRTVRNAGCSPWDDLGRTPIPPCIKNDKC</sequence>
<dbReference type="EMBL" id="CACVBM020000843">
    <property type="protein sequence ID" value="CAA7023963.1"/>
    <property type="molecule type" value="Genomic_DNA"/>
</dbReference>
<keyword evidence="4" id="KW-1185">Reference proteome</keyword>
<gene>
    <name evidence="2" type="ORF">MERR_LOCUS11198</name>
    <name evidence="3" type="ORF">MERR_LOCUS40410</name>
</gene>
<dbReference type="AlphaFoldDB" id="A0A6D2IFH4"/>
<organism evidence="2 4">
    <name type="scientific">Microthlaspi erraticum</name>
    <dbReference type="NCBI Taxonomy" id="1685480"/>
    <lineage>
        <taxon>Eukaryota</taxon>
        <taxon>Viridiplantae</taxon>
        <taxon>Streptophyta</taxon>
        <taxon>Embryophyta</taxon>
        <taxon>Tracheophyta</taxon>
        <taxon>Spermatophyta</taxon>
        <taxon>Magnoliopsida</taxon>
        <taxon>eudicotyledons</taxon>
        <taxon>Gunneridae</taxon>
        <taxon>Pentapetalae</taxon>
        <taxon>rosids</taxon>
        <taxon>malvids</taxon>
        <taxon>Brassicales</taxon>
        <taxon>Brassicaceae</taxon>
        <taxon>Coluteocarpeae</taxon>
        <taxon>Microthlaspi</taxon>
    </lineage>
</organism>
<reference evidence="2 4" key="1">
    <citation type="submission" date="2020-01" db="EMBL/GenBank/DDBJ databases">
        <authorList>
            <person name="Mishra B."/>
        </authorList>
    </citation>
    <scope>NUCLEOTIDE SEQUENCE [LARGE SCALE GENOMIC DNA]</scope>
</reference>
<evidence type="ECO:0008006" key="5">
    <source>
        <dbReference type="Google" id="ProtNLM"/>
    </source>
</evidence>
<protein>
    <recommendedName>
        <fullName evidence="5">CCHC-type domain-containing protein</fullName>
    </recommendedName>
</protein>
<feature type="region of interest" description="Disordered" evidence="1">
    <location>
        <begin position="123"/>
        <end position="148"/>
    </location>
</feature>